<dbReference type="SMART" id="SM00267">
    <property type="entry name" value="GGDEF"/>
    <property type="match status" value="1"/>
</dbReference>
<dbReference type="CDD" id="cd01948">
    <property type="entry name" value="EAL"/>
    <property type="match status" value="1"/>
</dbReference>
<reference evidence="2" key="1">
    <citation type="journal article" date="2020" name="Microorganisms">
        <title>Reliable Identification of Environmental Pseudomonas Isolates Using the rpoD Gene.</title>
        <authorList>
            <consortium name="The Broad Institute Genome Sequencing Platform"/>
            <person name="Girard L."/>
            <person name="Lood C."/>
            <person name="Rokni-Zadeh H."/>
            <person name="van Noort V."/>
            <person name="Lavigne R."/>
            <person name="De Mot R."/>
        </authorList>
    </citation>
    <scope>NUCLEOTIDE SEQUENCE [LARGE SCALE GENOMIC DNA]</scope>
    <source>
        <strain evidence="2">SWRI145</strain>
    </source>
</reference>
<dbReference type="SMART" id="SM00052">
    <property type="entry name" value="EAL"/>
    <property type="match status" value="1"/>
</dbReference>
<name>A0A8H9YQJ8_9PSED</name>
<dbReference type="InterPro" id="IPR043128">
    <property type="entry name" value="Rev_trsase/Diguanyl_cyclase"/>
</dbReference>
<protein>
    <submittedName>
        <fullName evidence="2">EAL domain-containing protein</fullName>
    </submittedName>
</protein>
<dbReference type="EMBL" id="CP077084">
    <property type="protein sequence ID" value="QXH81826.1"/>
    <property type="molecule type" value="Genomic_DNA"/>
</dbReference>
<evidence type="ECO:0000313" key="4">
    <source>
        <dbReference type="Proteomes" id="UP000615613"/>
    </source>
</evidence>
<dbReference type="Gene3D" id="3.30.70.270">
    <property type="match status" value="1"/>
</dbReference>
<dbReference type="Pfam" id="PF00990">
    <property type="entry name" value="GGDEF"/>
    <property type="match status" value="1"/>
</dbReference>
<dbReference type="PANTHER" id="PTHR33121:SF19">
    <property type="entry name" value="CYCLIC DI-GMP PHOSPHODIESTERASE PA2567"/>
    <property type="match status" value="1"/>
</dbReference>
<evidence type="ECO:0000313" key="2">
    <source>
        <dbReference type="EMBL" id="MBC3292584.1"/>
    </source>
</evidence>
<accession>A0A8H9YQJ8</accession>
<reference evidence="3" key="2">
    <citation type="submission" date="2021-06" db="EMBL/GenBank/DDBJ databases">
        <title>Updating the genus Pseudomonas: Description of 43 new species and partition of the Pseudomonas putida group.</title>
        <authorList>
            <person name="Girard L."/>
            <person name="Lood C."/>
            <person name="Vandamme P."/>
            <person name="Rokni-Zadeh H."/>
            <person name="van Noort V."/>
            <person name="Hofte M."/>
            <person name="Lavigne R."/>
            <person name="De Mot R."/>
        </authorList>
    </citation>
    <scope>NUCLEOTIDE SEQUENCE</scope>
    <source>
        <strain evidence="3">SWRI145</strain>
    </source>
</reference>
<dbReference type="InterPro" id="IPR000160">
    <property type="entry name" value="GGDEF_dom"/>
</dbReference>
<feature type="domain" description="EAL" evidence="1">
    <location>
        <begin position="332"/>
        <end position="586"/>
    </location>
</feature>
<dbReference type="PROSITE" id="PS50883">
    <property type="entry name" value="EAL"/>
    <property type="match status" value="1"/>
</dbReference>
<dbReference type="GO" id="GO:0071111">
    <property type="term" value="F:cyclic-guanylate-specific phosphodiesterase activity"/>
    <property type="evidence" value="ECO:0007669"/>
    <property type="project" value="InterPro"/>
</dbReference>
<keyword evidence="4" id="KW-1185">Reference proteome</keyword>
<dbReference type="InterPro" id="IPR001633">
    <property type="entry name" value="EAL_dom"/>
</dbReference>
<dbReference type="InterPro" id="IPR035919">
    <property type="entry name" value="EAL_sf"/>
</dbReference>
<dbReference type="EMBL" id="JABWQF010000007">
    <property type="protein sequence ID" value="MBC3292584.1"/>
    <property type="molecule type" value="Genomic_DNA"/>
</dbReference>
<gene>
    <name evidence="3" type="ORF">HU722_0017620</name>
    <name evidence="2" type="ORF">HU722_13755</name>
</gene>
<dbReference type="AlphaFoldDB" id="A0A8H9YQJ8"/>
<sequence length="605" mass="67420">MDEATPTSDYEVQRLQRVAALCARDAEHDDAFEKLVAMTSNYFGAPIALISIIDEHQQWFKARIGIEEEQTAREISFCAYSLFDRVPLEILDSHNDERFINNPMVTGTPYIRYYASAPLMTADGFSLGSLCIIDTVPREPMSERDFSMLVYFAELVMMHITGARARIYIDQPTGLFNRLRFEEDIRQAAATSEHFHVFAVDIVSPAFLNNVVKALGYNFVQDLILAIKARLHALLPSQCLLYKISPTRFGFLSKGSVPLEDVCAGILEDFHTPVECHGIPILMHAGIGVLAVTSGEPQDWIRLVVAAADDARDRNLGWSLYQPHIDAAQQRAFMLLSSLPDAMRARHQLSLVFQPKIQLPQGECSSVEALLRWEHPLFGAISPSEFIPLAETTALMHSISFWVLDAVLHQALSWKQQGLVIRIAMNVTAGDLETPRFIDKMIDDIHRLQLDPATFELEFTESALMTDADTVSRQLERARGYGIGVAIDDFGTGYSNWTYLRQLPIDSVKLDQSLISNIKTHEKDARLVKTLIELARGLSYKVVAEGVENADTLELITQWGCSEAQGFLISKPMGADALADWFQAGGYRTITAPAENSSATSSARS</sequence>
<dbReference type="InterPro" id="IPR029016">
    <property type="entry name" value="GAF-like_dom_sf"/>
</dbReference>
<dbReference type="Pfam" id="PF01590">
    <property type="entry name" value="GAF"/>
    <property type="match status" value="1"/>
</dbReference>
<dbReference type="InterPro" id="IPR003018">
    <property type="entry name" value="GAF"/>
</dbReference>
<dbReference type="InterPro" id="IPR050706">
    <property type="entry name" value="Cyclic-di-GMP_PDE-like"/>
</dbReference>
<dbReference type="Pfam" id="PF00563">
    <property type="entry name" value="EAL"/>
    <property type="match status" value="1"/>
</dbReference>
<evidence type="ECO:0000313" key="3">
    <source>
        <dbReference type="EMBL" id="QXH81826.1"/>
    </source>
</evidence>
<organism evidence="2">
    <name type="scientific">Pseudomonas tritici</name>
    <dbReference type="NCBI Taxonomy" id="2745518"/>
    <lineage>
        <taxon>Bacteria</taxon>
        <taxon>Pseudomonadati</taxon>
        <taxon>Pseudomonadota</taxon>
        <taxon>Gammaproteobacteria</taxon>
        <taxon>Pseudomonadales</taxon>
        <taxon>Pseudomonadaceae</taxon>
        <taxon>Pseudomonas</taxon>
    </lineage>
</organism>
<dbReference type="KEGG" id="ptrt:HU722_0017620"/>
<dbReference type="SUPFAM" id="SSF55073">
    <property type="entry name" value="Nucleotide cyclase"/>
    <property type="match status" value="1"/>
</dbReference>
<dbReference type="SUPFAM" id="SSF55781">
    <property type="entry name" value="GAF domain-like"/>
    <property type="match status" value="1"/>
</dbReference>
<dbReference type="Gene3D" id="3.20.20.450">
    <property type="entry name" value="EAL domain"/>
    <property type="match status" value="1"/>
</dbReference>
<evidence type="ECO:0000259" key="1">
    <source>
        <dbReference type="PROSITE" id="PS50883"/>
    </source>
</evidence>
<proteinExistence type="predicted"/>
<dbReference type="Proteomes" id="UP000615613">
    <property type="component" value="Chromosome"/>
</dbReference>
<dbReference type="SUPFAM" id="SSF141868">
    <property type="entry name" value="EAL domain-like"/>
    <property type="match status" value="1"/>
</dbReference>
<dbReference type="InterPro" id="IPR029787">
    <property type="entry name" value="Nucleotide_cyclase"/>
</dbReference>
<dbReference type="PANTHER" id="PTHR33121">
    <property type="entry name" value="CYCLIC DI-GMP PHOSPHODIESTERASE PDEF"/>
    <property type="match status" value="1"/>
</dbReference>
<dbReference type="Gene3D" id="3.30.450.40">
    <property type="match status" value="1"/>
</dbReference>
<dbReference type="RefSeq" id="WP_065872110.1">
    <property type="nucleotide sequence ID" value="NZ_CP077084.1"/>
</dbReference>